<dbReference type="Proteomes" id="UP000586042">
    <property type="component" value="Unassembled WGS sequence"/>
</dbReference>
<evidence type="ECO:0000313" key="1">
    <source>
        <dbReference type="EMBL" id="NUW30019.1"/>
    </source>
</evidence>
<evidence type="ECO:0000313" key="2">
    <source>
        <dbReference type="Proteomes" id="UP000586042"/>
    </source>
</evidence>
<dbReference type="RefSeq" id="WP_175587505.1">
    <property type="nucleotide sequence ID" value="NZ_JABWGN010000001.1"/>
</dbReference>
<dbReference type="EMBL" id="JABWGN010000001">
    <property type="protein sequence ID" value="NUW30019.1"/>
    <property type="molecule type" value="Genomic_DNA"/>
</dbReference>
<keyword evidence="2" id="KW-1185">Reference proteome</keyword>
<dbReference type="SUPFAM" id="SSF81901">
    <property type="entry name" value="HCP-like"/>
    <property type="match status" value="1"/>
</dbReference>
<protein>
    <recommendedName>
        <fullName evidence="3">Tetratricopeptide repeat protein</fullName>
    </recommendedName>
</protein>
<comment type="caution">
    <text evidence="1">The sequence shown here is derived from an EMBL/GenBank/DDBJ whole genome shotgun (WGS) entry which is preliminary data.</text>
</comment>
<evidence type="ECO:0008006" key="3">
    <source>
        <dbReference type="Google" id="ProtNLM"/>
    </source>
</evidence>
<gene>
    <name evidence="1" type="ORF">HTZ77_01020</name>
</gene>
<accession>A0A7Y6M1D3</accession>
<proteinExistence type="predicted"/>
<sequence>MPANPIPPDPITTAVPDEARPGLEAYRAGDVAEARSALRAVAGSGRTSVSGFAAAALAGIELGEDDLDEPGWKLLRRVAAGEDPWLGPMAAVLPSAGLYAAFESLDAGRRPADHPLVRGVIAQLTADPEAAEEGFIRAADLGDADPWTRDLAAALHGNLLLQTGADPAAAEEPLTRALKSDHELYAGYAGHLLGHLLIGQGDLERAGRVLQAAHLVSHPRRAGAEGLYPWVCVRYGELLAGAPHLSVVEELMAHNGMSESYWVREAFEGAFYFTDVSRPALAEIGLSLFPADFPEVRHALERLRRWSEERYDRARALFLALHDHVADSRDADRSQGLRELRAAFDRPVQDQRDGLPRVP</sequence>
<name>A0A7Y6M1D3_9ACTN</name>
<reference evidence="1 2" key="1">
    <citation type="submission" date="2020-06" db="EMBL/GenBank/DDBJ databases">
        <title>Nonomuraea sp. SMC257, a novel actinomycete isolated from soil.</title>
        <authorList>
            <person name="Chanama M."/>
        </authorList>
    </citation>
    <scope>NUCLEOTIDE SEQUENCE [LARGE SCALE GENOMIC DNA]</scope>
    <source>
        <strain evidence="1 2">SMC257</strain>
    </source>
</reference>
<organism evidence="1 2">
    <name type="scientific">Nonomuraea montanisoli</name>
    <dbReference type="NCBI Taxonomy" id="2741721"/>
    <lineage>
        <taxon>Bacteria</taxon>
        <taxon>Bacillati</taxon>
        <taxon>Actinomycetota</taxon>
        <taxon>Actinomycetes</taxon>
        <taxon>Streptosporangiales</taxon>
        <taxon>Streptosporangiaceae</taxon>
        <taxon>Nonomuraea</taxon>
    </lineage>
</organism>
<dbReference type="AlphaFoldDB" id="A0A7Y6M1D3"/>